<dbReference type="GO" id="GO:0032259">
    <property type="term" value="P:methylation"/>
    <property type="evidence" value="ECO:0007669"/>
    <property type="project" value="UniProtKB-KW"/>
</dbReference>
<evidence type="ECO:0000256" key="6">
    <source>
        <dbReference type="PROSITE-ProRule" id="PRU01016"/>
    </source>
</evidence>
<dbReference type="EMBL" id="PJAI02000006">
    <property type="protein sequence ID" value="TYK66150.1"/>
    <property type="molecule type" value="Genomic_DNA"/>
</dbReference>
<dbReference type="Proteomes" id="UP000815846">
    <property type="component" value="Unassembled WGS sequence"/>
</dbReference>
<dbReference type="PROSITE" id="PS00095">
    <property type="entry name" value="C5_MTASE_2"/>
    <property type="match status" value="1"/>
</dbReference>
<dbReference type="GO" id="GO:0008168">
    <property type="term" value="F:methyltransferase activity"/>
    <property type="evidence" value="ECO:0007669"/>
    <property type="project" value="UniProtKB-KW"/>
</dbReference>
<dbReference type="NCBIfam" id="TIGR00675">
    <property type="entry name" value="dcm"/>
    <property type="match status" value="1"/>
</dbReference>
<keyword evidence="10" id="KW-1185">Reference proteome</keyword>
<evidence type="ECO:0000313" key="9">
    <source>
        <dbReference type="EMBL" id="TYK66150.1"/>
    </source>
</evidence>
<comment type="similarity">
    <text evidence="6 7">Belongs to the class I-like SAM-binding methyltransferase superfamily. C5-methyltransferase family.</text>
</comment>
<dbReference type="PROSITE" id="PS51679">
    <property type="entry name" value="SAM_MT_C5"/>
    <property type="match status" value="1"/>
</dbReference>
<reference evidence="9 10" key="1">
    <citation type="submission" date="2019-08" db="EMBL/GenBank/DDBJ databases">
        <title>Microbe sample from Colwellia echini.</title>
        <authorList>
            <person name="Christiansen L."/>
            <person name="Pathiraja D."/>
            <person name="Schultz-Johansen M."/>
            <person name="Choi I.-G."/>
            <person name="Stougaard P."/>
        </authorList>
    </citation>
    <scope>NUCLEOTIDE SEQUENCE [LARGE SCALE GENOMIC DNA]</scope>
    <source>
        <strain evidence="9 10">A3</strain>
    </source>
</reference>
<dbReference type="PANTHER" id="PTHR46098">
    <property type="entry name" value="TRNA (CYTOSINE(38)-C(5))-METHYLTRANSFERASE"/>
    <property type="match status" value="1"/>
</dbReference>
<dbReference type="Pfam" id="PF00145">
    <property type="entry name" value="DNA_methylase"/>
    <property type="match status" value="1"/>
</dbReference>
<dbReference type="InterPro" id="IPR031303">
    <property type="entry name" value="C5_meth_CS"/>
</dbReference>
<dbReference type="InterPro" id="IPR018117">
    <property type="entry name" value="C5_DNA_meth_AS"/>
</dbReference>
<dbReference type="Gene3D" id="3.90.120.10">
    <property type="entry name" value="DNA Methylase, subunit A, domain 2"/>
    <property type="match status" value="1"/>
</dbReference>
<comment type="caution">
    <text evidence="9">The sequence shown here is derived from an EMBL/GenBank/DDBJ whole genome shotgun (WGS) entry which is preliminary data.</text>
</comment>
<dbReference type="InterPro" id="IPR001525">
    <property type="entry name" value="C5_MeTfrase"/>
</dbReference>
<dbReference type="InterPro" id="IPR029063">
    <property type="entry name" value="SAM-dependent_MTases_sf"/>
</dbReference>
<feature type="active site" evidence="6">
    <location>
        <position position="100"/>
    </location>
</feature>
<protein>
    <recommendedName>
        <fullName evidence="8">Cytosine-specific methyltransferase</fullName>
        <ecNumber evidence="8">2.1.1.37</ecNumber>
    </recommendedName>
</protein>
<evidence type="ECO:0000313" key="10">
    <source>
        <dbReference type="Proteomes" id="UP000815846"/>
    </source>
</evidence>
<comment type="catalytic activity">
    <reaction evidence="5 8">
        <text>a 2'-deoxycytidine in DNA + S-adenosyl-L-methionine = a 5-methyl-2'-deoxycytidine in DNA + S-adenosyl-L-homocysteine + H(+)</text>
        <dbReference type="Rhea" id="RHEA:13681"/>
        <dbReference type="Rhea" id="RHEA-COMP:11369"/>
        <dbReference type="Rhea" id="RHEA-COMP:11370"/>
        <dbReference type="ChEBI" id="CHEBI:15378"/>
        <dbReference type="ChEBI" id="CHEBI:57856"/>
        <dbReference type="ChEBI" id="CHEBI:59789"/>
        <dbReference type="ChEBI" id="CHEBI:85452"/>
        <dbReference type="ChEBI" id="CHEBI:85454"/>
        <dbReference type="EC" id="2.1.1.37"/>
    </reaction>
</comment>
<gene>
    <name evidence="9" type="ORF">CWS31_007095</name>
</gene>
<dbReference type="SUPFAM" id="SSF53335">
    <property type="entry name" value="S-adenosyl-L-methionine-dependent methyltransferases"/>
    <property type="match status" value="1"/>
</dbReference>
<keyword evidence="3 6" id="KW-0949">S-adenosyl-L-methionine</keyword>
<accession>A0ABY3MY42</accession>
<evidence type="ECO:0000256" key="8">
    <source>
        <dbReference type="RuleBase" id="RU000417"/>
    </source>
</evidence>
<evidence type="ECO:0000256" key="2">
    <source>
        <dbReference type="ARBA" id="ARBA00022679"/>
    </source>
</evidence>
<keyword evidence="2 6" id="KW-0808">Transferase</keyword>
<dbReference type="PANTHER" id="PTHR46098:SF1">
    <property type="entry name" value="TRNA (CYTOSINE(38)-C(5))-METHYLTRANSFERASE"/>
    <property type="match status" value="1"/>
</dbReference>
<dbReference type="CDD" id="cd00315">
    <property type="entry name" value="Cyt_C5_DNA_methylase"/>
    <property type="match status" value="1"/>
</dbReference>
<evidence type="ECO:0000256" key="4">
    <source>
        <dbReference type="ARBA" id="ARBA00022747"/>
    </source>
</evidence>
<evidence type="ECO:0000256" key="7">
    <source>
        <dbReference type="RuleBase" id="RU000416"/>
    </source>
</evidence>
<keyword evidence="1 6" id="KW-0489">Methyltransferase</keyword>
<evidence type="ECO:0000256" key="1">
    <source>
        <dbReference type="ARBA" id="ARBA00022603"/>
    </source>
</evidence>
<proteinExistence type="inferred from homology"/>
<dbReference type="EC" id="2.1.1.37" evidence="8"/>
<dbReference type="PROSITE" id="PS00094">
    <property type="entry name" value="C5_MTASE_1"/>
    <property type="match status" value="1"/>
</dbReference>
<evidence type="ECO:0000256" key="5">
    <source>
        <dbReference type="ARBA" id="ARBA00047422"/>
    </source>
</evidence>
<organism evidence="9 10">
    <name type="scientific">Colwellia echini</name>
    <dbReference type="NCBI Taxonomy" id="1982103"/>
    <lineage>
        <taxon>Bacteria</taxon>
        <taxon>Pseudomonadati</taxon>
        <taxon>Pseudomonadota</taxon>
        <taxon>Gammaproteobacteria</taxon>
        <taxon>Alteromonadales</taxon>
        <taxon>Colwelliaceae</taxon>
        <taxon>Colwellia</taxon>
    </lineage>
</organism>
<dbReference type="PRINTS" id="PR00105">
    <property type="entry name" value="C5METTRFRASE"/>
</dbReference>
<sequence>MLWLNGKSIKPNKRKTIEKPNTNNSLKFIDLFCGLGGFRLAAENNGMDCVFSSDNDKFVQATYEHWYGDKPYGDVTEFTKNTNQLNKIPDFDVLFAGFPCQPFSYAGRNEGFEDKTRGTLFFHVAKILSHHMPKALILENVKGLKSHNKGETLKTIRDSLHEIGYTLFDDIINSYHFNIPQYRERWFCVGIRNDLITKESKSFQLNTGNKSKKTTLKTILDMQDNSNPHLEIKSAEKQKIKFHFDNMKNYSNGRVKHDNSRYEAHTKKGRHGVFSYLKPDKTLRFHIGDIAKTQIQESYYVHSDTYAPAIIANRRPKLWDIQRFLSVKECLRLQAYPDHLEFPVSDAQAYKQLGNSVCVAVVDSVVKDMLTLLELSNEKINSNGN</sequence>
<dbReference type="Gene3D" id="3.40.50.150">
    <property type="entry name" value="Vaccinia Virus protein VP39"/>
    <property type="match status" value="1"/>
</dbReference>
<keyword evidence="4" id="KW-0680">Restriction system</keyword>
<evidence type="ECO:0000256" key="3">
    <source>
        <dbReference type="ARBA" id="ARBA00022691"/>
    </source>
</evidence>
<name>A0ABY3MY42_9GAMM</name>
<dbReference type="InterPro" id="IPR050750">
    <property type="entry name" value="C5-MTase"/>
</dbReference>